<evidence type="ECO:0000256" key="1">
    <source>
        <dbReference type="SAM" id="MobiDB-lite"/>
    </source>
</evidence>
<gene>
    <name evidence="2" type="ORF">METZ01_LOCUS145453</name>
</gene>
<dbReference type="AlphaFoldDB" id="A0A381ZTR8"/>
<evidence type="ECO:0000313" key="2">
    <source>
        <dbReference type="EMBL" id="SVA92599.1"/>
    </source>
</evidence>
<organism evidence="2">
    <name type="scientific">marine metagenome</name>
    <dbReference type="NCBI Taxonomy" id="408172"/>
    <lineage>
        <taxon>unclassified sequences</taxon>
        <taxon>metagenomes</taxon>
        <taxon>ecological metagenomes</taxon>
    </lineage>
</organism>
<feature type="region of interest" description="Disordered" evidence="1">
    <location>
        <begin position="1"/>
        <end position="34"/>
    </location>
</feature>
<protein>
    <submittedName>
        <fullName evidence="2">Uncharacterized protein</fullName>
    </submittedName>
</protein>
<proteinExistence type="predicted"/>
<sequence length="79" mass="8534">MTITNASGLKVRDHGNSTVAQADPSPRTIKPDWEATRDQITLVCFGSTNRGPRARHLPIDCGREKLPSLLTPGPGPSDR</sequence>
<reference evidence="2" key="1">
    <citation type="submission" date="2018-05" db="EMBL/GenBank/DDBJ databases">
        <authorList>
            <person name="Lanie J.A."/>
            <person name="Ng W.-L."/>
            <person name="Kazmierczak K.M."/>
            <person name="Andrzejewski T.M."/>
            <person name="Davidsen T.M."/>
            <person name="Wayne K.J."/>
            <person name="Tettelin H."/>
            <person name="Glass J.I."/>
            <person name="Rusch D."/>
            <person name="Podicherti R."/>
            <person name="Tsui H.-C.T."/>
            <person name="Winkler M.E."/>
        </authorList>
    </citation>
    <scope>NUCLEOTIDE SEQUENCE</scope>
</reference>
<accession>A0A381ZTR8</accession>
<dbReference type="EMBL" id="UINC01022612">
    <property type="protein sequence ID" value="SVA92599.1"/>
    <property type="molecule type" value="Genomic_DNA"/>
</dbReference>
<name>A0A381ZTR8_9ZZZZ</name>